<dbReference type="AlphaFoldDB" id="A0A2M9BUN1"/>
<organism evidence="3 4">
    <name type="scientific">Compostimonas suwonensis</name>
    <dbReference type="NCBI Taxonomy" id="1048394"/>
    <lineage>
        <taxon>Bacteria</taxon>
        <taxon>Bacillati</taxon>
        <taxon>Actinomycetota</taxon>
        <taxon>Actinomycetes</taxon>
        <taxon>Micrococcales</taxon>
        <taxon>Microbacteriaceae</taxon>
        <taxon>Compostimonas</taxon>
    </lineage>
</organism>
<proteinExistence type="predicted"/>
<evidence type="ECO:0000313" key="4">
    <source>
        <dbReference type="Proteomes" id="UP000230161"/>
    </source>
</evidence>
<reference evidence="3 4" key="1">
    <citation type="submission" date="2017-11" db="EMBL/GenBank/DDBJ databases">
        <title>Genomic Encyclopedia of Archaeal and Bacterial Type Strains, Phase II (KMG-II): From Individual Species to Whole Genera.</title>
        <authorList>
            <person name="Goeker M."/>
        </authorList>
    </citation>
    <scope>NUCLEOTIDE SEQUENCE [LARGE SCALE GENOMIC DNA]</scope>
    <source>
        <strain evidence="3 4">DSM 25625</strain>
    </source>
</reference>
<keyword evidence="1" id="KW-0812">Transmembrane</keyword>
<sequence length="366" mass="41791">MIPPLTGAIRARGTRRRVPLWDNARWIAITLVVIGHAILPLIAASDTAYAVYLFIYTFHVPVFVGVSGYFAKAGVPGARQMKRIVSDIVLPYIVFETIWTVIHWLVGGEFRLDYATASWTLWFLLALGIWRIALPYLVMLRYPLIISIVIAVGAGYLSEVDSTFALSRTLGFLPFFVFGWKLRQWQITGRWLALRPAATWRWRAGAVALFIAVAVAASVFVETWRDVKLRRFLLYDESFSELGYHEWWAGLIRLALIALGFLLTLAFLVLMPRHTTWFSRFGQATMYIYLLHTFFLYPFRETGMLAGELGGVSTWVLVAMIAYSIAVSVLLAQPFVRRIFRPLVEPRARWLYRRDASLSPPPRPNP</sequence>
<feature type="transmembrane region" description="Helical" evidence="1">
    <location>
        <begin position="112"/>
        <end position="133"/>
    </location>
</feature>
<keyword evidence="1" id="KW-0472">Membrane</keyword>
<evidence type="ECO:0000256" key="1">
    <source>
        <dbReference type="SAM" id="Phobius"/>
    </source>
</evidence>
<dbReference type="PANTHER" id="PTHR37312:SF1">
    <property type="entry name" value="MEMBRANE-BOUND ACYLTRANSFERASE YKRP-RELATED"/>
    <property type="match status" value="1"/>
</dbReference>
<keyword evidence="4" id="KW-1185">Reference proteome</keyword>
<dbReference type="EMBL" id="PGFB01000004">
    <property type="protein sequence ID" value="PJJ61640.1"/>
    <property type="molecule type" value="Genomic_DNA"/>
</dbReference>
<name>A0A2M9BUN1_9MICO</name>
<gene>
    <name evidence="3" type="ORF">CLV54_2588</name>
</gene>
<feature type="transmembrane region" description="Helical" evidence="1">
    <location>
        <begin position="164"/>
        <end position="182"/>
    </location>
</feature>
<dbReference type="PANTHER" id="PTHR37312">
    <property type="entry name" value="MEMBRANE-BOUND ACYLTRANSFERASE YKRP-RELATED"/>
    <property type="match status" value="1"/>
</dbReference>
<accession>A0A2M9BUN1</accession>
<feature type="transmembrane region" description="Helical" evidence="1">
    <location>
        <begin position="281"/>
        <end position="300"/>
    </location>
</feature>
<dbReference type="InterPro" id="IPR002656">
    <property type="entry name" value="Acyl_transf_3_dom"/>
</dbReference>
<evidence type="ECO:0000313" key="3">
    <source>
        <dbReference type="EMBL" id="PJJ61640.1"/>
    </source>
</evidence>
<dbReference type="Proteomes" id="UP000230161">
    <property type="component" value="Unassembled WGS sequence"/>
</dbReference>
<feature type="transmembrane region" description="Helical" evidence="1">
    <location>
        <begin position="49"/>
        <end position="72"/>
    </location>
</feature>
<feature type="transmembrane region" description="Helical" evidence="1">
    <location>
        <begin position="202"/>
        <end position="221"/>
    </location>
</feature>
<protein>
    <submittedName>
        <fullName evidence="3">Fucose 4-O-acetylase-like acetyltransferase</fullName>
    </submittedName>
</protein>
<feature type="transmembrane region" description="Helical" evidence="1">
    <location>
        <begin position="312"/>
        <end position="332"/>
    </location>
</feature>
<feature type="transmembrane region" description="Helical" evidence="1">
    <location>
        <begin position="24"/>
        <end position="43"/>
    </location>
</feature>
<feature type="domain" description="Acyltransferase 3" evidence="2">
    <location>
        <begin position="22"/>
        <end position="332"/>
    </location>
</feature>
<keyword evidence="3" id="KW-0808">Transferase</keyword>
<keyword evidence="1" id="KW-1133">Transmembrane helix</keyword>
<evidence type="ECO:0000259" key="2">
    <source>
        <dbReference type="Pfam" id="PF01757"/>
    </source>
</evidence>
<dbReference type="GO" id="GO:0016747">
    <property type="term" value="F:acyltransferase activity, transferring groups other than amino-acyl groups"/>
    <property type="evidence" value="ECO:0007669"/>
    <property type="project" value="InterPro"/>
</dbReference>
<dbReference type="Pfam" id="PF01757">
    <property type="entry name" value="Acyl_transf_3"/>
    <property type="match status" value="1"/>
</dbReference>
<comment type="caution">
    <text evidence="3">The sequence shown here is derived from an EMBL/GenBank/DDBJ whole genome shotgun (WGS) entry which is preliminary data.</text>
</comment>
<feature type="transmembrane region" description="Helical" evidence="1">
    <location>
        <begin position="84"/>
        <end position="106"/>
    </location>
</feature>
<feature type="transmembrane region" description="Helical" evidence="1">
    <location>
        <begin position="140"/>
        <end position="158"/>
    </location>
</feature>
<feature type="transmembrane region" description="Helical" evidence="1">
    <location>
        <begin position="247"/>
        <end position="269"/>
    </location>
</feature>
<dbReference type="RefSeq" id="WP_245861694.1">
    <property type="nucleotide sequence ID" value="NZ_PGFB01000004.1"/>
</dbReference>
<dbReference type="InterPro" id="IPR052734">
    <property type="entry name" value="Nod_factor_acetyltransferase"/>
</dbReference>